<evidence type="ECO:0000313" key="1">
    <source>
        <dbReference type="EMBL" id="KAI5674134.1"/>
    </source>
</evidence>
<accession>A0ACC0BN70</accession>
<reference evidence="2" key="1">
    <citation type="journal article" date="2023" name="Nat. Plants">
        <title>Single-cell RNA sequencing provides a high-resolution roadmap for understanding the multicellular compartmentation of specialized metabolism.</title>
        <authorList>
            <person name="Sun S."/>
            <person name="Shen X."/>
            <person name="Li Y."/>
            <person name="Li Y."/>
            <person name="Wang S."/>
            <person name="Li R."/>
            <person name="Zhang H."/>
            <person name="Shen G."/>
            <person name="Guo B."/>
            <person name="Wei J."/>
            <person name="Xu J."/>
            <person name="St-Pierre B."/>
            <person name="Chen S."/>
            <person name="Sun C."/>
        </authorList>
    </citation>
    <scope>NUCLEOTIDE SEQUENCE [LARGE SCALE GENOMIC DNA]</scope>
</reference>
<sequence>MLNSLKNNAHFLYLSLLSILLVTANAGKSNVHPVIKSTCEATLYPELCISSIATTLSSSSIKISVKDVIIASLNQTIANIQQNYRAIQKISSNPNSIPTNHEKLALQDCLQVMNDSLAELHKSSLELMDGQDQFKNYSVFRRKEDARTLISAAMTNQETCLDGFSRNKKAENFRTKLLEHKLMNVFHLCSNVLTMVNNNFTAVNEDDTRYHEKSEWPYWLSIEDRRLLQAAGGVAPDVTVAADGSGNYRTIGAAVAAAPAGSGKRYIIKIKAGVYRENVEVPKGKTNLMFIGDGQRNTIVTARRNVKEGGTTFNSATVAVAGDGFLARDITFQNTAGPEGEQAVALRVNADFAAFYKCNMLAYQDTLYTHSLRQFYHSCIIVGTVDFIFGNAAVVFQNCDIHARKPGPNQKNMVTAQGRDDPNQNTGIVIQRCRIGATGDLQAEKDKFPTYLGRPWKQYSRTVIMLSEISDIINPAGWFEWNGNFALDTLYYAEYQNTGAGARTTNRVKWKGYKVITNAAEAQAFTPGRFISGGSWLGSTGFPYTLGL</sequence>
<dbReference type="EMBL" id="CM044703">
    <property type="protein sequence ID" value="KAI5674134.1"/>
    <property type="molecule type" value="Genomic_DNA"/>
</dbReference>
<comment type="caution">
    <text evidence="1">The sequence shown here is derived from an EMBL/GenBank/DDBJ whole genome shotgun (WGS) entry which is preliminary data.</text>
</comment>
<organism evidence="1 2">
    <name type="scientific">Catharanthus roseus</name>
    <name type="common">Madagascar periwinkle</name>
    <name type="synonym">Vinca rosea</name>
    <dbReference type="NCBI Taxonomy" id="4058"/>
    <lineage>
        <taxon>Eukaryota</taxon>
        <taxon>Viridiplantae</taxon>
        <taxon>Streptophyta</taxon>
        <taxon>Embryophyta</taxon>
        <taxon>Tracheophyta</taxon>
        <taxon>Spermatophyta</taxon>
        <taxon>Magnoliopsida</taxon>
        <taxon>eudicotyledons</taxon>
        <taxon>Gunneridae</taxon>
        <taxon>Pentapetalae</taxon>
        <taxon>asterids</taxon>
        <taxon>lamiids</taxon>
        <taxon>Gentianales</taxon>
        <taxon>Apocynaceae</taxon>
        <taxon>Rauvolfioideae</taxon>
        <taxon>Vinceae</taxon>
        <taxon>Catharanthinae</taxon>
        <taxon>Catharanthus</taxon>
    </lineage>
</organism>
<keyword evidence="2" id="KW-1185">Reference proteome</keyword>
<gene>
    <name evidence="1" type="ORF">M9H77_14498</name>
</gene>
<dbReference type="Proteomes" id="UP001060085">
    <property type="component" value="Linkage Group LG03"/>
</dbReference>
<name>A0ACC0BN70_CATRO</name>
<evidence type="ECO:0000313" key="2">
    <source>
        <dbReference type="Proteomes" id="UP001060085"/>
    </source>
</evidence>
<protein>
    <submittedName>
        <fullName evidence="1">Uncharacterized protein</fullName>
    </submittedName>
</protein>
<proteinExistence type="predicted"/>